<dbReference type="Pfam" id="PF12315">
    <property type="entry name" value="DA1-like"/>
    <property type="match status" value="1"/>
</dbReference>
<feature type="region of interest" description="Disordered" evidence="1">
    <location>
        <begin position="18"/>
        <end position="45"/>
    </location>
</feature>
<evidence type="ECO:0000259" key="2">
    <source>
        <dbReference type="Pfam" id="PF12315"/>
    </source>
</evidence>
<dbReference type="GO" id="GO:0043130">
    <property type="term" value="F:ubiquitin binding"/>
    <property type="evidence" value="ECO:0007669"/>
    <property type="project" value="TreeGrafter"/>
</dbReference>
<evidence type="ECO:0000313" key="3">
    <source>
        <dbReference type="EMBL" id="TVT98858.1"/>
    </source>
</evidence>
<dbReference type="InterPro" id="IPR022087">
    <property type="entry name" value="DA1-like_dom"/>
</dbReference>
<feature type="region of interest" description="Disordered" evidence="1">
    <location>
        <begin position="102"/>
        <end position="132"/>
    </location>
</feature>
<gene>
    <name evidence="3" type="ORF">EJB05_55796</name>
</gene>
<accession>A0A5J9SIQ2</accession>
<dbReference type="AlphaFoldDB" id="A0A5J9SIQ2"/>
<dbReference type="InterPro" id="IPR045218">
    <property type="entry name" value="DA1-like"/>
</dbReference>
<comment type="caution">
    <text evidence="3">The sequence shown here is derived from an EMBL/GenBank/DDBJ whole genome shotgun (WGS) entry which is preliminary data.</text>
</comment>
<sequence>MGWLSKIFKGSVNRVSRGHYNGNSHEGYSTQQTKSYGTHDSDDEDMDHAIALSLSEEDQRKKGKAIDIDHRLDEDEQLARALQENTGHQLDEDEQLARALQESMNDGPPPRRNIPIDDGTHRDVPSKDIQSESAPTSILPSYIFPSSGLSFVAFTCMVVPSPSVGFVLDAKLQSVKVDFSAVWILFGTLSASGVMRVINQYQSTSLLCMTIMRTTDPATESFSILNVMSARTLFRQIKMASLNTGPILSGCRSIVHPMKMMVRLDAAVVNEWRDTTFLKPGVCACQKSRLSELLLTGSILAHEMMHAYLRLKGYRTLSPEVEEGICQVLAHLWLESEITSGSGSSIATSSASSSSSSAPPSSKKGAKTDFEKKLGEFFKHQIETDSSVAYGDGFRAGIRAVERYGLRSTLDHIKLTGSFP</sequence>
<feature type="region of interest" description="Disordered" evidence="1">
    <location>
        <begin position="345"/>
        <end position="367"/>
    </location>
</feature>
<dbReference type="SMART" id="SM00726">
    <property type="entry name" value="UIM"/>
    <property type="match status" value="3"/>
</dbReference>
<organism evidence="3 4">
    <name type="scientific">Eragrostis curvula</name>
    <name type="common">weeping love grass</name>
    <dbReference type="NCBI Taxonomy" id="38414"/>
    <lineage>
        <taxon>Eukaryota</taxon>
        <taxon>Viridiplantae</taxon>
        <taxon>Streptophyta</taxon>
        <taxon>Embryophyta</taxon>
        <taxon>Tracheophyta</taxon>
        <taxon>Spermatophyta</taxon>
        <taxon>Magnoliopsida</taxon>
        <taxon>Liliopsida</taxon>
        <taxon>Poales</taxon>
        <taxon>Poaceae</taxon>
        <taxon>PACMAD clade</taxon>
        <taxon>Chloridoideae</taxon>
        <taxon>Eragrostideae</taxon>
        <taxon>Eragrostidinae</taxon>
        <taxon>Eragrostis</taxon>
    </lineage>
</organism>
<dbReference type="Pfam" id="PF23625">
    <property type="entry name" value="UIM_2"/>
    <property type="match status" value="3"/>
</dbReference>
<dbReference type="PANTHER" id="PTHR24209:SF12">
    <property type="entry name" value="DOMAIN-CONTAINING PROTEIN, PUTATIVE, EXPRESSED-RELATED"/>
    <property type="match status" value="1"/>
</dbReference>
<keyword evidence="4" id="KW-1185">Reference proteome</keyword>
<dbReference type="Gramene" id="TVT98858">
    <property type="protein sequence ID" value="TVT98858"/>
    <property type="gene ID" value="EJB05_55796"/>
</dbReference>
<protein>
    <recommendedName>
        <fullName evidence="2">Protein DA1-like domain-containing protein</fullName>
    </recommendedName>
</protein>
<proteinExistence type="predicted"/>
<feature type="compositionally biased region" description="Low complexity" evidence="1">
    <location>
        <begin position="345"/>
        <end position="362"/>
    </location>
</feature>
<dbReference type="OrthoDB" id="693006at2759"/>
<dbReference type="PANTHER" id="PTHR24209">
    <property type="entry name" value="PROTEIN DA1-RELATED 2"/>
    <property type="match status" value="1"/>
</dbReference>
<reference evidence="3 4" key="1">
    <citation type="journal article" date="2019" name="Sci. Rep.">
        <title>A high-quality genome of Eragrostis curvula grass provides insights into Poaceae evolution and supports new strategies to enhance forage quality.</title>
        <authorList>
            <person name="Carballo J."/>
            <person name="Santos B.A.C.M."/>
            <person name="Zappacosta D."/>
            <person name="Garbus I."/>
            <person name="Selva J.P."/>
            <person name="Gallo C.A."/>
            <person name="Diaz A."/>
            <person name="Albertini E."/>
            <person name="Caccamo M."/>
            <person name="Echenique V."/>
        </authorList>
    </citation>
    <scope>NUCLEOTIDE SEQUENCE [LARGE SCALE GENOMIC DNA]</scope>
    <source>
        <strain evidence="4">cv. Victoria</strain>
        <tissue evidence="3">Leaf</tissue>
    </source>
</reference>
<evidence type="ECO:0000256" key="1">
    <source>
        <dbReference type="SAM" id="MobiDB-lite"/>
    </source>
</evidence>
<dbReference type="Proteomes" id="UP000324897">
    <property type="component" value="Unassembled WGS sequence"/>
</dbReference>
<name>A0A5J9SIQ2_9POAL</name>
<feature type="compositionally biased region" description="Basic and acidic residues" evidence="1">
    <location>
        <begin position="114"/>
        <end position="130"/>
    </location>
</feature>
<feature type="compositionally biased region" description="Polar residues" evidence="1">
    <location>
        <begin position="21"/>
        <end position="38"/>
    </location>
</feature>
<dbReference type="PROSITE" id="PS50330">
    <property type="entry name" value="UIM"/>
    <property type="match status" value="1"/>
</dbReference>
<evidence type="ECO:0000313" key="4">
    <source>
        <dbReference type="Proteomes" id="UP000324897"/>
    </source>
</evidence>
<feature type="domain" description="Protein DA1-like" evidence="2">
    <location>
        <begin position="294"/>
        <end position="415"/>
    </location>
</feature>
<dbReference type="EMBL" id="RWGY01000793">
    <property type="protein sequence ID" value="TVT98858.1"/>
    <property type="molecule type" value="Genomic_DNA"/>
</dbReference>
<dbReference type="InterPro" id="IPR003903">
    <property type="entry name" value="UIM_dom"/>
</dbReference>